<organism evidence="1 2">
    <name type="scientific">Dunaliella salina</name>
    <name type="common">Green alga</name>
    <name type="synonym">Protococcus salinus</name>
    <dbReference type="NCBI Taxonomy" id="3046"/>
    <lineage>
        <taxon>Eukaryota</taxon>
        <taxon>Viridiplantae</taxon>
        <taxon>Chlorophyta</taxon>
        <taxon>core chlorophytes</taxon>
        <taxon>Chlorophyceae</taxon>
        <taxon>CS clade</taxon>
        <taxon>Chlamydomonadales</taxon>
        <taxon>Dunaliellaceae</taxon>
        <taxon>Dunaliella</taxon>
    </lineage>
</organism>
<gene>
    <name evidence="1" type="ORF">DUNSADRAFT_11831</name>
</gene>
<keyword evidence="2" id="KW-1185">Reference proteome</keyword>
<name>A0ABQ7GCG8_DUNSA</name>
<dbReference type="Proteomes" id="UP000815325">
    <property type="component" value="Unassembled WGS sequence"/>
</dbReference>
<proteinExistence type="predicted"/>
<comment type="caution">
    <text evidence="1">The sequence shown here is derived from an EMBL/GenBank/DDBJ whole genome shotgun (WGS) entry which is preliminary data.</text>
</comment>
<evidence type="ECO:0000313" key="1">
    <source>
        <dbReference type="EMBL" id="KAF5832294.1"/>
    </source>
</evidence>
<evidence type="ECO:0000313" key="2">
    <source>
        <dbReference type="Proteomes" id="UP000815325"/>
    </source>
</evidence>
<evidence type="ECO:0008006" key="3">
    <source>
        <dbReference type="Google" id="ProtNLM"/>
    </source>
</evidence>
<dbReference type="EMBL" id="MU069883">
    <property type="protein sequence ID" value="KAF5832294.1"/>
    <property type="molecule type" value="Genomic_DNA"/>
</dbReference>
<accession>A0ABQ7GCG8</accession>
<sequence>MVRMPAHCGSLQVFNGKKVQDPQPHLLCAPDDCAQDEALRALNKMRALLSNSARILLRILSPG</sequence>
<reference evidence="1" key="1">
    <citation type="submission" date="2017-08" db="EMBL/GenBank/DDBJ databases">
        <authorList>
            <person name="Polle J.E."/>
            <person name="Barry K."/>
            <person name="Cushman J."/>
            <person name="Schmutz J."/>
            <person name="Tran D."/>
            <person name="Hathwaick L.T."/>
            <person name="Yim W.C."/>
            <person name="Jenkins J."/>
            <person name="Mckie-Krisberg Z.M."/>
            <person name="Prochnik S."/>
            <person name="Lindquist E."/>
            <person name="Dockter R.B."/>
            <person name="Adam C."/>
            <person name="Molina H."/>
            <person name="Bunkerborg J."/>
            <person name="Jin E."/>
            <person name="Buchheim M."/>
            <person name="Magnuson J."/>
        </authorList>
    </citation>
    <scope>NUCLEOTIDE SEQUENCE</scope>
    <source>
        <strain evidence="1">CCAP 19/18</strain>
    </source>
</reference>
<protein>
    <recommendedName>
        <fullName evidence="3">Encoded protein</fullName>
    </recommendedName>
</protein>